<keyword evidence="3" id="KW-1185">Reference proteome</keyword>
<keyword evidence="1" id="KW-0472">Membrane</keyword>
<organism evidence="2 3">
    <name type="scientific">Frankia canadensis</name>
    <dbReference type="NCBI Taxonomy" id="1836972"/>
    <lineage>
        <taxon>Bacteria</taxon>
        <taxon>Bacillati</taxon>
        <taxon>Actinomycetota</taxon>
        <taxon>Actinomycetes</taxon>
        <taxon>Frankiales</taxon>
        <taxon>Frankiaceae</taxon>
        <taxon>Frankia</taxon>
    </lineage>
</organism>
<dbReference type="AlphaFoldDB" id="A0A2I2KS30"/>
<dbReference type="EMBL" id="FZMO01000168">
    <property type="protein sequence ID" value="SNQ48462.1"/>
    <property type="molecule type" value="Genomic_DNA"/>
</dbReference>
<reference evidence="2 3" key="1">
    <citation type="submission" date="2017-06" db="EMBL/GenBank/DDBJ databases">
        <authorList>
            <person name="Kim H.J."/>
            <person name="Triplett B.A."/>
        </authorList>
    </citation>
    <scope>NUCLEOTIDE SEQUENCE [LARGE SCALE GENOMIC DNA]</scope>
    <source>
        <strain evidence="2">FRACA_ARgP5</strain>
    </source>
</reference>
<sequence>MTQLLIVLLAISLALALGTVFLLILSRFADERRDIADAERLRAAQYRVDRLRDGAHRH</sequence>
<protein>
    <submittedName>
        <fullName evidence="2">Uncharacterized protein</fullName>
    </submittedName>
</protein>
<dbReference type="Proteomes" id="UP000234331">
    <property type="component" value="Unassembled WGS sequence"/>
</dbReference>
<proteinExistence type="predicted"/>
<accession>A0A2I2KS30</accession>
<keyword evidence="1" id="KW-0812">Transmembrane</keyword>
<feature type="transmembrane region" description="Helical" evidence="1">
    <location>
        <begin position="6"/>
        <end position="25"/>
    </location>
</feature>
<evidence type="ECO:0000256" key="1">
    <source>
        <dbReference type="SAM" id="Phobius"/>
    </source>
</evidence>
<name>A0A2I2KS30_9ACTN</name>
<evidence type="ECO:0000313" key="2">
    <source>
        <dbReference type="EMBL" id="SNQ48462.1"/>
    </source>
</evidence>
<evidence type="ECO:0000313" key="3">
    <source>
        <dbReference type="Proteomes" id="UP000234331"/>
    </source>
</evidence>
<gene>
    <name evidence="2" type="ORF">FRACA_250037</name>
</gene>
<keyword evidence="1" id="KW-1133">Transmembrane helix</keyword>